<evidence type="ECO:0000313" key="2">
    <source>
        <dbReference type="Proteomes" id="UP000584642"/>
    </source>
</evidence>
<sequence>MIRAVLAVITAVVWAFGVSDTVIVGMSLRPSGARVMANAGGHCRHTNDVCDKLSFRKIES</sequence>
<dbReference type="Proteomes" id="UP000584642">
    <property type="component" value="Unassembled WGS sequence"/>
</dbReference>
<organism evidence="1 2">
    <name type="scientific">Azospirillum oleiclasticum</name>
    <dbReference type="NCBI Taxonomy" id="2735135"/>
    <lineage>
        <taxon>Bacteria</taxon>
        <taxon>Pseudomonadati</taxon>
        <taxon>Pseudomonadota</taxon>
        <taxon>Alphaproteobacteria</taxon>
        <taxon>Rhodospirillales</taxon>
        <taxon>Azospirillaceae</taxon>
        <taxon>Azospirillum</taxon>
    </lineage>
</organism>
<proteinExistence type="predicted"/>
<name>A0ABX2T8K6_9PROT</name>
<protein>
    <submittedName>
        <fullName evidence="1">Uncharacterized protein</fullName>
    </submittedName>
</protein>
<comment type="caution">
    <text evidence="1">The sequence shown here is derived from an EMBL/GenBank/DDBJ whole genome shotgun (WGS) entry which is preliminary data.</text>
</comment>
<keyword evidence="2" id="KW-1185">Reference proteome</keyword>
<gene>
    <name evidence="1" type="ORF">HND93_13125</name>
</gene>
<accession>A0ABX2T8K6</accession>
<dbReference type="EMBL" id="JABFDB010000008">
    <property type="protein sequence ID" value="NYZ20657.1"/>
    <property type="molecule type" value="Genomic_DNA"/>
</dbReference>
<evidence type="ECO:0000313" key="1">
    <source>
        <dbReference type="EMBL" id="NYZ20657.1"/>
    </source>
</evidence>
<reference evidence="1 2" key="1">
    <citation type="submission" date="2020-05" db="EMBL/GenBank/DDBJ databases">
        <title>Azospirillum oleiclasticum sp. nov, a nitrogen-fixing and heavy crude oil-emulsifying bacterium isolated from the crude oil of Yumen Oilfield.</title>
        <authorList>
            <person name="Wu D."/>
            <person name="Cai M."/>
            <person name="Zhang X."/>
        </authorList>
    </citation>
    <scope>NUCLEOTIDE SEQUENCE [LARGE SCALE GENOMIC DNA]</scope>
    <source>
        <strain evidence="1 2">ROY-1-1-2</strain>
    </source>
</reference>
<dbReference type="RefSeq" id="WP_180282420.1">
    <property type="nucleotide sequence ID" value="NZ_JABFDB010000008.1"/>
</dbReference>